<evidence type="ECO:0000259" key="2">
    <source>
        <dbReference type="Pfam" id="PF09792"/>
    </source>
</evidence>
<proteinExistence type="predicted"/>
<sequence>MKSATLFVSVFLAATSLVCAAPAVTSVEARSEQPQIFFPDVMIQIKEAWPDHAYGDTTWGLVSRTNGKENVQTLMSIHIPNHVSGRKCRYIFTQPHDLGGSMSAQLFTVIGKIPLDATFNKRPSRDRHLATFKTDWSIAMAGENAQFTFFGGETFDCPGGKSLHLELIPVGDNDYIEWYEPYGFAVQAGGW</sequence>
<accession>A0A3N4M2R6</accession>
<feature type="signal peptide" evidence="1">
    <location>
        <begin position="1"/>
        <end position="20"/>
    </location>
</feature>
<dbReference type="InParanoid" id="A0A3N4M2R6"/>
<evidence type="ECO:0000313" key="4">
    <source>
        <dbReference type="Proteomes" id="UP000267821"/>
    </source>
</evidence>
<keyword evidence="4" id="KW-1185">Reference proteome</keyword>
<dbReference type="InterPro" id="IPR018620">
    <property type="entry name" value="Ubiquitin3-bd_protein_But2_C"/>
</dbReference>
<evidence type="ECO:0000313" key="3">
    <source>
        <dbReference type="EMBL" id="RPB24595.1"/>
    </source>
</evidence>
<organism evidence="3 4">
    <name type="scientific">Terfezia boudieri ATCC MYA-4762</name>
    <dbReference type="NCBI Taxonomy" id="1051890"/>
    <lineage>
        <taxon>Eukaryota</taxon>
        <taxon>Fungi</taxon>
        <taxon>Dikarya</taxon>
        <taxon>Ascomycota</taxon>
        <taxon>Pezizomycotina</taxon>
        <taxon>Pezizomycetes</taxon>
        <taxon>Pezizales</taxon>
        <taxon>Pezizaceae</taxon>
        <taxon>Terfezia</taxon>
    </lineage>
</organism>
<name>A0A3N4M2R6_9PEZI</name>
<protein>
    <recommendedName>
        <fullName evidence="2">Ubiquitin 3 binding protein But2 C-terminal domain-containing protein</fullName>
    </recommendedName>
</protein>
<dbReference type="Proteomes" id="UP000267821">
    <property type="component" value="Unassembled WGS sequence"/>
</dbReference>
<feature type="domain" description="Ubiquitin 3 binding protein But2 C-terminal" evidence="2">
    <location>
        <begin position="38"/>
        <end position="182"/>
    </location>
</feature>
<dbReference type="AlphaFoldDB" id="A0A3N4M2R6"/>
<gene>
    <name evidence="3" type="ORF">L211DRAFT_867921</name>
</gene>
<dbReference type="Pfam" id="PF09792">
    <property type="entry name" value="But2"/>
    <property type="match status" value="1"/>
</dbReference>
<evidence type="ECO:0000256" key="1">
    <source>
        <dbReference type="SAM" id="SignalP"/>
    </source>
</evidence>
<feature type="chain" id="PRO_5018096732" description="Ubiquitin 3 binding protein But2 C-terminal domain-containing protein" evidence="1">
    <location>
        <begin position="21"/>
        <end position="191"/>
    </location>
</feature>
<reference evidence="3 4" key="1">
    <citation type="journal article" date="2018" name="Nat. Ecol. Evol.">
        <title>Pezizomycetes genomes reveal the molecular basis of ectomycorrhizal truffle lifestyle.</title>
        <authorList>
            <person name="Murat C."/>
            <person name="Payen T."/>
            <person name="Noel B."/>
            <person name="Kuo A."/>
            <person name="Morin E."/>
            <person name="Chen J."/>
            <person name="Kohler A."/>
            <person name="Krizsan K."/>
            <person name="Balestrini R."/>
            <person name="Da Silva C."/>
            <person name="Montanini B."/>
            <person name="Hainaut M."/>
            <person name="Levati E."/>
            <person name="Barry K.W."/>
            <person name="Belfiori B."/>
            <person name="Cichocki N."/>
            <person name="Clum A."/>
            <person name="Dockter R.B."/>
            <person name="Fauchery L."/>
            <person name="Guy J."/>
            <person name="Iotti M."/>
            <person name="Le Tacon F."/>
            <person name="Lindquist E.A."/>
            <person name="Lipzen A."/>
            <person name="Malagnac F."/>
            <person name="Mello A."/>
            <person name="Molinier V."/>
            <person name="Miyauchi S."/>
            <person name="Poulain J."/>
            <person name="Riccioni C."/>
            <person name="Rubini A."/>
            <person name="Sitrit Y."/>
            <person name="Splivallo R."/>
            <person name="Traeger S."/>
            <person name="Wang M."/>
            <person name="Zifcakova L."/>
            <person name="Wipf D."/>
            <person name="Zambonelli A."/>
            <person name="Paolocci F."/>
            <person name="Nowrousian M."/>
            <person name="Ottonello S."/>
            <person name="Baldrian P."/>
            <person name="Spatafora J.W."/>
            <person name="Henrissat B."/>
            <person name="Nagy L.G."/>
            <person name="Aury J.M."/>
            <person name="Wincker P."/>
            <person name="Grigoriev I.V."/>
            <person name="Bonfante P."/>
            <person name="Martin F.M."/>
        </authorList>
    </citation>
    <scope>NUCLEOTIDE SEQUENCE [LARGE SCALE GENOMIC DNA]</scope>
    <source>
        <strain evidence="3 4">ATCC MYA-4762</strain>
    </source>
</reference>
<dbReference type="OrthoDB" id="5356630at2759"/>
<keyword evidence="1" id="KW-0732">Signal</keyword>
<dbReference type="EMBL" id="ML121541">
    <property type="protein sequence ID" value="RPB24595.1"/>
    <property type="molecule type" value="Genomic_DNA"/>
</dbReference>